<dbReference type="GO" id="GO:0003735">
    <property type="term" value="F:structural constituent of ribosome"/>
    <property type="evidence" value="ECO:0007669"/>
    <property type="project" value="InterPro"/>
</dbReference>
<name>A0A1G2U4R4_9BACT</name>
<dbReference type="GO" id="GO:1990904">
    <property type="term" value="C:ribonucleoprotein complex"/>
    <property type="evidence" value="ECO:0007669"/>
    <property type="project" value="UniProtKB-KW"/>
</dbReference>
<keyword evidence="3" id="KW-0687">Ribonucleoprotein</keyword>
<dbReference type="SUPFAM" id="SSF54189">
    <property type="entry name" value="Ribosomal proteins S24e, L23 and L15e"/>
    <property type="match status" value="1"/>
</dbReference>
<accession>A0A1G2U4R4</accession>
<evidence type="ECO:0000256" key="1">
    <source>
        <dbReference type="ARBA" id="ARBA00006700"/>
    </source>
</evidence>
<dbReference type="GO" id="GO:0006412">
    <property type="term" value="P:translation"/>
    <property type="evidence" value="ECO:0007669"/>
    <property type="project" value="InterPro"/>
</dbReference>
<evidence type="ECO:0000313" key="6">
    <source>
        <dbReference type="Proteomes" id="UP000176800"/>
    </source>
</evidence>
<protein>
    <recommendedName>
        <fullName evidence="4">50S ribosomal protein L23</fullName>
    </recommendedName>
</protein>
<dbReference type="InterPro" id="IPR012677">
    <property type="entry name" value="Nucleotide-bd_a/b_plait_sf"/>
</dbReference>
<evidence type="ECO:0000313" key="5">
    <source>
        <dbReference type="EMBL" id="OHB04498.1"/>
    </source>
</evidence>
<comment type="caution">
    <text evidence="5">The sequence shown here is derived from an EMBL/GenBank/DDBJ whole genome shotgun (WGS) entry which is preliminary data.</text>
</comment>
<evidence type="ECO:0000256" key="2">
    <source>
        <dbReference type="ARBA" id="ARBA00022980"/>
    </source>
</evidence>
<dbReference type="GO" id="GO:0005840">
    <property type="term" value="C:ribosome"/>
    <property type="evidence" value="ECO:0007669"/>
    <property type="project" value="UniProtKB-KW"/>
</dbReference>
<comment type="similarity">
    <text evidence="1">Belongs to the universal ribosomal protein uL23 family.</text>
</comment>
<dbReference type="InterPro" id="IPR012678">
    <property type="entry name" value="Ribosomal_uL23/eL15/eS24_sf"/>
</dbReference>
<reference evidence="5 6" key="1">
    <citation type="journal article" date="2016" name="Nat. Commun.">
        <title>Thousands of microbial genomes shed light on interconnected biogeochemical processes in an aquifer system.</title>
        <authorList>
            <person name="Anantharaman K."/>
            <person name="Brown C.T."/>
            <person name="Hug L.A."/>
            <person name="Sharon I."/>
            <person name="Castelle C.J."/>
            <person name="Probst A.J."/>
            <person name="Thomas B.C."/>
            <person name="Singh A."/>
            <person name="Wilkins M.J."/>
            <person name="Karaoz U."/>
            <person name="Brodie E.L."/>
            <person name="Williams K.H."/>
            <person name="Hubbard S.S."/>
            <person name="Banfield J.F."/>
        </authorList>
    </citation>
    <scope>NUCLEOTIDE SEQUENCE [LARGE SCALE GENOMIC DNA]</scope>
</reference>
<dbReference type="AlphaFoldDB" id="A0A1G2U4R4"/>
<organism evidence="5 6">
    <name type="scientific">Candidatus Zambryskibacteria bacterium RIFCSPLOWO2_01_FULL_45_21</name>
    <dbReference type="NCBI Taxonomy" id="1802761"/>
    <lineage>
        <taxon>Bacteria</taxon>
        <taxon>Candidatus Zambryskiibacteriota</taxon>
    </lineage>
</organism>
<evidence type="ECO:0000256" key="4">
    <source>
        <dbReference type="ARBA" id="ARBA00035481"/>
    </source>
</evidence>
<proteinExistence type="inferred from homology"/>
<evidence type="ECO:0000256" key="3">
    <source>
        <dbReference type="ARBA" id="ARBA00023274"/>
    </source>
</evidence>
<gene>
    <name evidence="5" type="ORF">A3B14_03185</name>
</gene>
<dbReference type="EMBL" id="MHWE01000006">
    <property type="protein sequence ID" value="OHB04498.1"/>
    <property type="molecule type" value="Genomic_DNA"/>
</dbReference>
<dbReference type="Gene3D" id="3.30.70.330">
    <property type="match status" value="1"/>
</dbReference>
<keyword evidence="2 5" id="KW-0689">Ribosomal protein</keyword>
<dbReference type="Proteomes" id="UP000176800">
    <property type="component" value="Unassembled WGS sequence"/>
</dbReference>
<dbReference type="InterPro" id="IPR013025">
    <property type="entry name" value="Ribosomal_uL23-like"/>
</dbReference>
<sequence length="72" mass="8177">MNDNVYVFEVQNDATKKEILSEVKSVYNVSPTKIAISKIPSKSKFIRGKWGRTAHGKKAYVYLKKGDKIDIT</sequence>
<dbReference type="Pfam" id="PF00276">
    <property type="entry name" value="Ribosomal_L23"/>
    <property type="match status" value="1"/>
</dbReference>